<dbReference type="InterPro" id="IPR023346">
    <property type="entry name" value="Lysozyme-like_dom_sf"/>
</dbReference>
<keyword evidence="2" id="KW-0645">Protease</keyword>
<evidence type="ECO:0000313" key="13">
    <source>
        <dbReference type="Proteomes" id="UP000598174"/>
    </source>
</evidence>
<keyword evidence="1" id="KW-0121">Carboxypeptidase</keyword>
<dbReference type="Gene3D" id="1.10.3810.10">
    <property type="entry name" value="Biosynthetic peptidoglycan transglycosylase-like"/>
    <property type="match status" value="1"/>
</dbReference>
<dbReference type="EMBL" id="BOMM01000028">
    <property type="protein sequence ID" value="GIE11361.1"/>
    <property type="molecule type" value="Genomic_DNA"/>
</dbReference>
<reference evidence="12" key="1">
    <citation type="submission" date="2021-01" db="EMBL/GenBank/DDBJ databases">
        <title>Whole genome shotgun sequence of Actinoplanes ferrugineus NBRC 15555.</title>
        <authorList>
            <person name="Komaki H."/>
            <person name="Tamura T."/>
        </authorList>
    </citation>
    <scope>NUCLEOTIDE SEQUENCE</scope>
    <source>
        <strain evidence="12">NBRC 15555</strain>
    </source>
</reference>
<feature type="chain" id="PRO_5038885210" description="NodB homology domain-containing protein" evidence="10">
    <location>
        <begin position="31"/>
        <end position="908"/>
    </location>
</feature>
<evidence type="ECO:0000259" key="11">
    <source>
        <dbReference type="PROSITE" id="PS51677"/>
    </source>
</evidence>
<feature type="compositionally biased region" description="Pro residues" evidence="9">
    <location>
        <begin position="847"/>
        <end position="859"/>
    </location>
</feature>
<dbReference type="InterPro" id="IPR050396">
    <property type="entry name" value="Glycosyltr_51/Transpeptidase"/>
</dbReference>
<dbReference type="GO" id="GO:0006508">
    <property type="term" value="P:proteolysis"/>
    <property type="evidence" value="ECO:0007669"/>
    <property type="project" value="UniProtKB-KW"/>
</dbReference>
<dbReference type="PROSITE" id="PS51677">
    <property type="entry name" value="NODB"/>
    <property type="match status" value="1"/>
</dbReference>
<evidence type="ECO:0000256" key="4">
    <source>
        <dbReference type="ARBA" id="ARBA00022679"/>
    </source>
</evidence>
<dbReference type="GO" id="GO:0009252">
    <property type="term" value="P:peptidoglycan biosynthetic process"/>
    <property type="evidence" value="ECO:0007669"/>
    <property type="project" value="TreeGrafter"/>
</dbReference>
<feature type="region of interest" description="Disordered" evidence="9">
    <location>
        <begin position="608"/>
        <end position="635"/>
    </location>
</feature>
<sequence>MLVKIPQKRTVRWRRAAATVLVLLTFWSCAGVGAAEAYVESVPVPGAARQPQASVLYYRDGRTILARLGATDHSDVPLSAVSPDLRRAVLAAEDRDFYDHAGVSLRGVARAIVADASGEHQGASTITQQYVRNAFLDREVTVDRKMHELALAVNLERQYTKDVILERYLNTIYYGRGAYGIAAAANAYFGVTPDRLDFAQSAVIAAAVKDPWGFDPAHDATAARRRWNWIVAAADRRGLAYPKVQPAGSPIGGPLGLVVDQVERELSGRGITSQQLHTAGLTVVTTLDATAQRAAETTVAAQLRGQPAGLQAALVALDPATGGVRAYYGGEHGSGYFDDADALHPAASTFKPIVLAAALRQGISYRSRWDGSSPRLFPDRGVPLRNHDGLHCADCTLQQAMVDSLNTPFYAVTAEIGADRVRDMAVRLGVPDKYDGRRSLVDVKGDPAPGRTRGDIALGRYPVTPSDLATVYATLAAGGVRHERHFVQSVTGATVAVGGTTALDPRIAADVTTVLQSVVSENGFTPGRPAAGKTGTQQWRDTPENQDAWMAGYTPELASVIWIGKAKPGPLRDAHGVRIEGDTMPAHLWQSFTRSALTGQPVRKLPAPAHVGRVDTGDAGRSHDTGKNPDKAAGLQAPAAGYEPVVHTEHTGKRLALTFDDGPSDDTPAVLDLLAKYHVKATFCMVGENVTWYPQLVRRIVADGHRLCNHSMHHDDLGIVSEARSRADIAETDTAIAAAAPGSTVTYYRAPYGDFGPSAKVGALAGHTPLGWVVDPDDWMLPGADTIATRIHQQLTPRAVVLVHDGGGVRKQTVQALEKLIPQLLAEGWTFDFPETTSKAKPAAGPSVPPSPAGSPTPSPAGSAGASPESTPTPSGSTGAPSPGAGEPSGPGVAPSSGKGETSGTGGA</sequence>
<dbReference type="Pfam" id="PF01522">
    <property type="entry name" value="Polysacc_deac_1"/>
    <property type="match status" value="1"/>
</dbReference>
<evidence type="ECO:0000256" key="8">
    <source>
        <dbReference type="ARBA" id="ARBA00049902"/>
    </source>
</evidence>
<dbReference type="GO" id="GO:0008658">
    <property type="term" value="F:penicillin binding"/>
    <property type="evidence" value="ECO:0007669"/>
    <property type="project" value="InterPro"/>
</dbReference>
<evidence type="ECO:0000256" key="3">
    <source>
        <dbReference type="ARBA" id="ARBA00022676"/>
    </source>
</evidence>
<dbReference type="CDD" id="cd10917">
    <property type="entry name" value="CE4_NodB_like_6s_7s"/>
    <property type="match status" value="1"/>
</dbReference>
<accession>A0A919J689</accession>
<evidence type="ECO:0000313" key="12">
    <source>
        <dbReference type="EMBL" id="GIE11361.1"/>
    </source>
</evidence>
<dbReference type="GO" id="GO:0030288">
    <property type="term" value="C:outer membrane-bounded periplasmic space"/>
    <property type="evidence" value="ECO:0007669"/>
    <property type="project" value="TreeGrafter"/>
</dbReference>
<feature type="compositionally biased region" description="Low complexity" evidence="9">
    <location>
        <begin position="860"/>
        <end position="900"/>
    </location>
</feature>
<comment type="catalytic activity">
    <reaction evidence="7">
        <text>Preferential cleavage: (Ac)2-L-Lys-D-Ala-|-D-Ala. Also transpeptidation of peptidyl-alanyl moieties that are N-acyl substituents of D-alanine.</text>
        <dbReference type="EC" id="3.4.16.4"/>
    </reaction>
</comment>
<evidence type="ECO:0000256" key="10">
    <source>
        <dbReference type="SAM" id="SignalP"/>
    </source>
</evidence>
<dbReference type="AlphaFoldDB" id="A0A919J689"/>
<comment type="catalytic activity">
    <reaction evidence="8">
        <text>[GlcNAc-(1-&gt;4)-Mur2Ac(oyl-L-Ala-gamma-D-Glu-L-Lys-D-Ala-D-Ala)](n)-di-trans,octa-cis-undecaprenyl diphosphate + beta-D-GlcNAc-(1-&gt;4)-Mur2Ac(oyl-L-Ala-gamma-D-Glu-L-Lys-D-Ala-D-Ala)-di-trans,octa-cis-undecaprenyl diphosphate = [GlcNAc-(1-&gt;4)-Mur2Ac(oyl-L-Ala-gamma-D-Glu-L-Lys-D-Ala-D-Ala)](n+1)-di-trans,octa-cis-undecaprenyl diphosphate + di-trans,octa-cis-undecaprenyl diphosphate + H(+)</text>
        <dbReference type="Rhea" id="RHEA:23708"/>
        <dbReference type="Rhea" id="RHEA-COMP:9602"/>
        <dbReference type="Rhea" id="RHEA-COMP:9603"/>
        <dbReference type="ChEBI" id="CHEBI:15378"/>
        <dbReference type="ChEBI" id="CHEBI:58405"/>
        <dbReference type="ChEBI" id="CHEBI:60033"/>
        <dbReference type="ChEBI" id="CHEBI:78435"/>
        <dbReference type="EC" id="2.4.99.28"/>
    </reaction>
</comment>
<evidence type="ECO:0000256" key="2">
    <source>
        <dbReference type="ARBA" id="ARBA00022670"/>
    </source>
</evidence>
<keyword evidence="6" id="KW-0511">Multifunctional enzyme</keyword>
<feature type="compositionally biased region" description="Basic and acidic residues" evidence="9">
    <location>
        <begin position="612"/>
        <end position="630"/>
    </location>
</feature>
<dbReference type="InterPro" id="IPR011330">
    <property type="entry name" value="Glyco_hydro/deAcase_b/a-brl"/>
</dbReference>
<keyword evidence="3" id="KW-0328">Glycosyltransferase</keyword>
<dbReference type="SUPFAM" id="SSF56601">
    <property type="entry name" value="beta-lactamase/transpeptidase-like"/>
    <property type="match status" value="1"/>
</dbReference>
<dbReference type="Gene3D" id="3.20.20.370">
    <property type="entry name" value="Glycoside hydrolase/deacetylase"/>
    <property type="match status" value="1"/>
</dbReference>
<dbReference type="SUPFAM" id="SSF88713">
    <property type="entry name" value="Glycoside hydrolase/deacetylase"/>
    <property type="match status" value="1"/>
</dbReference>
<name>A0A919J689_9ACTN</name>
<dbReference type="PANTHER" id="PTHR32282:SF34">
    <property type="entry name" value="PENICILLIN-BINDING PROTEIN 1A"/>
    <property type="match status" value="1"/>
</dbReference>
<feature type="domain" description="NodB homology" evidence="11">
    <location>
        <begin position="653"/>
        <end position="832"/>
    </location>
</feature>
<evidence type="ECO:0000256" key="1">
    <source>
        <dbReference type="ARBA" id="ARBA00022645"/>
    </source>
</evidence>
<evidence type="ECO:0000256" key="5">
    <source>
        <dbReference type="ARBA" id="ARBA00022801"/>
    </source>
</evidence>
<keyword evidence="4" id="KW-0808">Transferase</keyword>
<dbReference type="Proteomes" id="UP000598174">
    <property type="component" value="Unassembled WGS sequence"/>
</dbReference>
<evidence type="ECO:0000256" key="6">
    <source>
        <dbReference type="ARBA" id="ARBA00023268"/>
    </source>
</evidence>
<dbReference type="GO" id="GO:0005975">
    <property type="term" value="P:carbohydrate metabolic process"/>
    <property type="evidence" value="ECO:0007669"/>
    <property type="project" value="InterPro"/>
</dbReference>
<organism evidence="12 13">
    <name type="scientific">Paractinoplanes ferrugineus</name>
    <dbReference type="NCBI Taxonomy" id="113564"/>
    <lineage>
        <taxon>Bacteria</taxon>
        <taxon>Bacillati</taxon>
        <taxon>Actinomycetota</taxon>
        <taxon>Actinomycetes</taxon>
        <taxon>Micromonosporales</taxon>
        <taxon>Micromonosporaceae</taxon>
        <taxon>Paractinoplanes</taxon>
    </lineage>
</organism>
<dbReference type="InterPro" id="IPR036950">
    <property type="entry name" value="PBP_transglycosylase"/>
</dbReference>
<dbReference type="InterPro" id="IPR001264">
    <property type="entry name" value="Glyco_trans_51"/>
</dbReference>
<dbReference type="InterPro" id="IPR002509">
    <property type="entry name" value="NODB_dom"/>
</dbReference>
<protein>
    <recommendedName>
        <fullName evidence="11">NodB homology domain-containing protein</fullName>
    </recommendedName>
</protein>
<feature type="region of interest" description="Disordered" evidence="9">
    <location>
        <begin position="836"/>
        <end position="908"/>
    </location>
</feature>
<keyword evidence="5" id="KW-0378">Hydrolase</keyword>
<dbReference type="Pfam" id="PF00905">
    <property type="entry name" value="Transpeptidase"/>
    <property type="match status" value="1"/>
</dbReference>
<gene>
    <name evidence="12" type="ORF">Afe05nite_32010</name>
</gene>
<dbReference type="InterPro" id="IPR012338">
    <property type="entry name" value="Beta-lactam/transpept-like"/>
</dbReference>
<evidence type="ECO:0000256" key="7">
    <source>
        <dbReference type="ARBA" id="ARBA00034000"/>
    </source>
</evidence>
<dbReference type="SUPFAM" id="SSF53955">
    <property type="entry name" value="Lysozyme-like"/>
    <property type="match status" value="1"/>
</dbReference>
<feature type="signal peptide" evidence="10">
    <location>
        <begin position="1"/>
        <end position="30"/>
    </location>
</feature>
<dbReference type="GO" id="GO:0016810">
    <property type="term" value="F:hydrolase activity, acting on carbon-nitrogen (but not peptide) bonds"/>
    <property type="evidence" value="ECO:0007669"/>
    <property type="project" value="InterPro"/>
</dbReference>
<dbReference type="PANTHER" id="PTHR32282">
    <property type="entry name" value="BINDING PROTEIN TRANSPEPTIDASE, PUTATIVE-RELATED"/>
    <property type="match status" value="1"/>
</dbReference>
<dbReference type="GO" id="GO:0009002">
    <property type="term" value="F:serine-type D-Ala-D-Ala carboxypeptidase activity"/>
    <property type="evidence" value="ECO:0007669"/>
    <property type="project" value="UniProtKB-EC"/>
</dbReference>
<keyword evidence="13" id="KW-1185">Reference proteome</keyword>
<dbReference type="InterPro" id="IPR001460">
    <property type="entry name" value="PCN-bd_Tpept"/>
</dbReference>
<comment type="caution">
    <text evidence="12">The sequence shown here is derived from an EMBL/GenBank/DDBJ whole genome shotgun (WGS) entry which is preliminary data.</text>
</comment>
<dbReference type="Pfam" id="PF00912">
    <property type="entry name" value="Transgly"/>
    <property type="match status" value="1"/>
</dbReference>
<proteinExistence type="predicted"/>
<dbReference type="Gene3D" id="3.40.710.10">
    <property type="entry name" value="DD-peptidase/beta-lactamase superfamily"/>
    <property type="match status" value="1"/>
</dbReference>
<keyword evidence="10" id="KW-0732">Signal</keyword>
<evidence type="ECO:0000256" key="9">
    <source>
        <dbReference type="SAM" id="MobiDB-lite"/>
    </source>
</evidence>
<dbReference type="GO" id="GO:0008955">
    <property type="term" value="F:peptidoglycan glycosyltransferase activity"/>
    <property type="evidence" value="ECO:0007669"/>
    <property type="project" value="UniProtKB-EC"/>
</dbReference>